<dbReference type="GO" id="GO:0043531">
    <property type="term" value="F:ADP binding"/>
    <property type="evidence" value="ECO:0007669"/>
    <property type="project" value="InterPro"/>
</dbReference>
<gene>
    <name evidence="3" type="ORF">CLAFUR5_09209</name>
</gene>
<name>A0A9Q8PH14_PASFU</name>
<evidence type="ECO:0000259" key="2">
    <source>
        <dbReference type="Pfam" id="PF25000"/>
    </source>
</evidence>
<evidence type="ECO:0000313" key="3">
    <source>
        <dbReference type="EMBL" id="UJO22303.1"/>
    </source>
</evidence>
<dbReference type="EMBL" id="CP090171">
    <property type="protein sequence ID" value="UJO22303.1"/>
    <property type="molecule type" value="Genomic_DNA"/>
</dbReference>
<dbReference type="PANTHER" id="PTHR35205">
    <property type="entry name" value="NB-ARC AND TPR DOMAIN PROTEIN"/>
    <property type="match status" value="1"/>
</dbReference>
<evidence type="ECO:0008006" key="5">
    <source>
        <dbReference type="Google" id="ProtNLM"/>
    </source>
</evidence>
<dbReference type="RefSeq" id="XP_047766669.1">
    <property type="nucleotide sequence ID" value="XM_047908357.1"/>
</dbReference>
<dbReference type="InterPro" id="IPR027417">
    <property type="entry name" value="P-loop_NTPase"/>
</dbReference>
<dbReference type="Pfam" id="PF00931">
    <property type="entry name" value="NB-ARC"/>
    <property type="match status" value="1"/>
</dbReference>
<accession>A0A9Q8PH14</accession>
<evidence type="ECO:0000259" key="1">
    <source>
        <dbReference type="Pfam" id="PF00931"/>
    </source>
</evidence>
<sequence>MAHSLAGFILKQCVVVADAQKDRFRLLREALAGIVLMGCPHATKEARRTELYNKSNDILRLSNLGRRVKDRLQYGQELLNTCRRFDDVCNDTNILSLHEQRPTRVPVRLGSSAQYLVGKRMAKIDSGKPEVLTSIDSDHRSLPSLEDDQAPLKLDEIAFRELKRILSMSGRSSFDNAEPVMPGVVTRTPVALEPLIQAFVKPRLPNLPFFELNISRQRTKDFHGREEVLEKLDTQLLSGPNMAILYGTGGFGKSEVALEFVHRRRGRFDAIFWLKADNLSKMRQDFGRFAAQLGLEDEGGATDPFTSREMMKTWLEEPIQAPNKSGRQVATWLVVFDGADDLKVLNEFKSIYGKGAILVTTREADSVEILSADMPTDSVSASLFATKMHTFGQDEAVDLLAKLVRLNMDDEEEHQSARQIAGILNGLPLAINQMAGVINSQHLTLSEFCERYQDIDTRGLRHHGDSGRLGSQSMISSMRMALLSPQAIALLKIFVLLDPDCIHENLFDNLADADIVFTGFPATQAEFVKSRNELLQAALVQRNGARQEL</sequence>
<dbReference type="AlphaFoldDB" id="A0A9Q8PH14"/>
<protein>
    <recommendedName>
        <fullName evidence="5">NB-ARC domain-containing protein</fullName>
    </recommendedName>
</protein>
<keyword evidence="4" id="KW-1185">Reference proteome</keyword>
<dbReference type="PANTHER" id="PTHR35205:SF1">
    <property type="entry name" value="ZU5 DOMAIN-CONTAINING PROTEIN"/>
    <property type="match status" value="1"/>
</dbReference>
<dbReference type="Gene3D" id="3.40.50.300">
    <property type="entry name" value="P-loop containing nucleotide triphosphate hydrolases"/>
    <property type="match status" value="1"/>
</dbReference>
<dbReference type="OrthoDB" id="6161812at2759"/>
<organism evidence="3 4">
    <name type="scientific">Passalora fulva</name>
    <name type="common">Tomato leaf mold</name>
    <name type="synonym">Cladosporium fulvum</name>
    <dbReference type="NCBI Taxonomy" id="5499"/>
    <lineage>
        <taxon>Eukaryota</taxon>
        <taxon>Fungi</taxon>
        <taxon>Dikarya</taxon>
        <taxon>Ascomycota</taxon>
        <taxon>Pezizomycotina</taxon>
        <taxon>Dothideomycetes</taxon>
        <taxon>Dothideomycetidae</taxon>
        <taxon>Mycosphaerellales</taxon>
        <taxon>Mycosphaerellaceae</taxon>
        <taxon>Fulvia</taxon>
    </lineage>
</organism>
<dbReference type="Pfam" id="PF25000">
    <property type="entry name" value="DUF7779"/>
    <property type="match status" value="1"/>
</dbReference>
<dbReference type="GeneID" id="71989087"/>
<reference evidence="3" key="2">
    <citation type="journal article" date="2022" name="Microb. Genom.">
        <title>A chromosome-scale genome assembly of the tomato pathogen Cladosporium fulvum reveals a compartmentalized genome architecture and the presence of a dispensable chromosome.</title>
        <authorList>
            <person name="Zaccaron A.Z."/>
            <person name="Chen L.H."/>
            <person name="Samaras A."/>
            <person name="Stergiopoulos I."/>
        </authorList>
    </citation>
    <scope>NUCLEOTIDE SEQUENCE</scope>
    <source>
        <strain evidence="3">Race5_Kim</strain>
    </source>
</reference>
<evidence type="ECO:0000313" key="4">
    <source>
        <dbReference type="Proteomes" id="UP000756132"/>
    </source>
</evidence>
<dbReference type="Proteomes" id="UP000756132">
    <property type="component" value="Chromosome 9"/>
</dbReference>
<feature type="domain" description="NB-ARC" evidence="1">
    <location>
        <begin position="226"/>
        <end position="404"/>
    </location>
</feature>
<dbReference type="KEGG" id="ffu:CLAFUR5_09209"/>
<feature type="domain" description="DUF7779" evidence="2">
    <location>
        <begin position="480"/>
        <end position="549"/>
    </location>
</feature>
<reference evidence="3" key="1">
    <citation type="submission" date="2021-12" db="EMBL/GenBank/DDBJ databases">
        <authorList>
            <person name="Zaccaron A."/>
            <person name="Stergiopoulos I."/>
        </authorList>
    </citation>
    <scope>NUCLEOTIDE SEQUENCE</scope>
    <source>
        <strain evidence="3">Race5_Kim</strain>
    </source>
</reference>
<proteinExistence type="predicted"/>
<dbReference type="InterPro" id="IPR002182">
    <property type="entry name" value="NB-ARC"/>
</dbReference>
<dbReference type="InterPro" id="IPR056681">
    <property type="entry name" value="DUF7779"/>
</dbReference>
<dbReference type="SUPFAM" id="SSF52540">
    <property type="entry name" value="P-loop containing nucleoside triphosphate hydrolases"/>
    <property type="match status" value="1"/>
</dbReference>